<protein>
    <recommendedName>
        <fullName evidence="3">MORN repeat-containing protein</fullName>
    </recommendedName>
</protein>
<gene>
    <name evidence="1" type="ORF">PMV_135</name>
</gene>
<reference evidence="1" key="1">
    <citation type="journal article" date="2015" name="Genome Announc.">
        <title>Complete Genome Sequence of a New Member of the Marseilleviridae Recovered from the Brackish Submarine Spring in the Cassis Port-Miou Calanque, France.</title>
        <authorList>
            <person name="Doutre G."/>
            <person name="Arfib B."/>
            <person name="Rochette P."/>
            <person name="Claverie J.M."/>
            <person name="Bonin P."/>
            <person name="Abergel C."/>
        </authorList>
    </citation>
    <scope>NUCLEOTIDE SEQUENCE [LARGE SCALE GENOMIC DNA]</scope>
    <source>
        <strain evidence="1">1</strain>
    </source>
</reference>
<evidence type="ECO:0008006" key="3">
    <source>
        <dbReference type="Google" id="ProtNLM"/>
    </source>
</evidence>
<dbReference type="EMBL" id="KT428292">
    <property type="protein sequence ID" value="ALH06833.1"/>
    <property type="molecule type" value="Genomic_DNA"/>
</dbReference>
<evidence type="ECO:0000313" key="2">
    <source>
        <dbReference type="Proteomes" id="UP000319438"/>
    </source>
</evidence>
<organism evidence="1 2">
    <name type="scientific">Port-miou virus</name>
    <dbReference type="NCBI Taxonomy" id="1733873"/>
    <lineage>
        <taxon>Viruses</taxon>
        <taxon>Varidnaviria</taxon>
        <taxon>Bamfordvirae</taxon>
        <taxon>Nucleocytoviricota</taxon>
        <taxon>Megaviricetes</taxon>
        <taxon>Pimascovirales</taxon>
        <taxon>Pimascovirales incertae sedis</taxon>
        <taxon>Marseilleviridae</taxon>
        <taxon>Losannavirus</taxon>
        <taxon>Losannavirus lausannense</taxon>
        <taxon>Lausannevirus</taxon>
    </lineage>
</organism>
<dbReference type="Gene3D" id="2.20.110.10">
    <property type="entry name" value="Histone H3 K4-specific methyltransferase SET7/9 N-terminal domain"/>
    <property type="match status" value="1"/>
</dbReference>
<name>A0A0N9PUD1_9VIRU</name>
<accession>A0A0N9PUD1</accession>
<sequence length="182" mass="21321">MQKFLENRELVPFCASVGNCDMRKEDYIAKVHENDRTFFVLPNGDKHGPSEERGGDEILKENWKDGKLHGPWSFERNNNILEEGNYVDGKKEGEEKSYHKDGYPIYYREFRDGKLNGLFVMFWPSGEVRRVIEYTDNAKGVEVLFSNRGRAIRAVRHKRHEIITLPLEVCDKILERTKNLSQ</sequence>
<proteinExistence type="predicted"/>
<dbReference type="Proteomes" id="UP000319438">
    <property type="component" value="Segment"/>
</dbReference>
<dbReference type="SUPFAM" id="SSF82185">
    <property type="entry name" value="Histone H3 K4-specific methyltransferase SET7/9 N-terminal domain"/>
    <property type="match status" value="1"/>
</dbReference>
<evidence type="ECO:0000313" key="1">
    <source>
        <dbReference type="EMBL" id="ALH06833.1"/>
    </source>
</evidence>